<gene>
    <name evidence="11" type="ORF">EYC82_01605</name>
</gene>
<comment type="caution">
    <text evidence="11">The sequence shown here is derived from an EMBL/GenBank/DDBJ whole genome shotgun (WGS) entry which is preliminary data.</text>
</comment>
<evidence type="ECO:0000256" key="4">
    <source>
        <dbReference type="ARBA" id="ARBA00012285"/>
    </source>
</evidence>
<dbReference type="PANTHER" id="PTHR42885:SF1">
    <property type="entry name" value="THREONINE-PHOSPHATE DECARBOXYLASE"/>
    <property type="match status" value="1"/>
</dbReference>
<evidence type="ECO:0000256" key="6">
    <source>
        <dbReference type="ARBA" id="ARBA00022898"/>
    </source>
</evidence>
<accession>A0ABT3T2I9</accession>
<evidence type="ECO:0000256" key="8">
    <source>
        <dbReference type="ARBA" id="ARBA00029996"/>
    </source>
</evidence>
<name>A0ABT3T2I9_9GAMM</name>
<comment type="catalytic activity">
    <reaction evidence="9">
        <text>O-phospho-L-threonine + H(+) = (R)-1-aminopropan-2-yl phosphate + CO2</text>
        <dbReference type="Rhea" id="RHEA:11492"/>
        <dbReference type="ChEBI" id="CHEBI:15378"/>
        <dbReference type="ChEBI" id="CHEBI:16526"/>
        <dbReference type="ChEBI" id="CHEBI:58563"/>
        <dbReference type="ChEBI" id="CHEBI:58675"/>
        <dbReference type="EC" id="4.1.1.81"/>
    </reaction>
</comment>
<dbReference type="InterPro" id="IPR004839">
    <property type="entry name" value="Aminotransferase_I/II_large"/>
</dbReference>
<dbReference type="InterPro" id="IPR015422">
    <property type="entry name" value="PyrdxlP-dep_Trfase_small"/>
</dbReference>
<dbReference type="RefSeq" id="WP_279247805.1">
    <property type="nucleotide sequence ID" value="NZ_SHNO01000001.1"/>
</dbReference>
<dbReference type="InterPro" id="IPR015424">
    <property type="entry name" value="PyrdxlP-dep_Trfase"/>
</dbReference>
<dbReference type="Pfam" id="PF00155">
    <property type="entry name" value="Aminotran_1_2"/>
    <property type="match status" value="1"/>
</dbReference>
<evidence type="ECO:0000256" key="2">
    <source>
        <dbReference type="ARBA" id="ARBA00003444"/>
    </source>
</evidence>
<dbReference type="EC" id="4.1.1.81" evidence="4"/>
<dbReference type="SUPFAM" id="SSF53383">
    <property type="entry name" value="PLP-dependent transferases"/>
    <property type="match status" value="1"/>
</dbReference>
<comment type="cofactor">
    <cofactor evidence="1">
        <name>pyridoxal 5'-phosphate</name>
        <dbReference type="ChEBI" id="CHEBI:597326"/>
    </cofactor>
</comment>
<dbReference type="EMBL" id="SHNO01000001">
    <property type="protein sequence ID" value="MCX2976051.1"/>
    <property type="molecule type" value="Genomic_DNA"/>
</dbReference>
<dbReference type="PROSITE" id="PS00105">
    <property type="entry name" value="AA_TRANSFER_CLASS_1"/>
    <property type="match status" value="1"/>
</dbReference>
<organism evidence="11 12">
    <name type="scientific">Candidatus Marimicrobium litorale</name>
    <dbReference type="NCBI Taxonomy" id="2518991"/>
    <lineage>
        <taxon>Bacteria</taxon>
        <taxon>Pseudomonadati</taxon>
        <taxon>Pseudomonadota</taxon>
        <taxon>Gammaproteobacteria</taxon>
        <taxon>Cellvibrionales</taxon>
        <taxon>Halieaceae</taxon>
        <taxon>Marimicrobium</taxon>
    </lineage>
</organism>
<keyword evidence="7 11" id="KW-0456">Lyase</keyword>
<keyword evidence="6" id="KW-0663">Pyridoxal phosphate</keyword>
<dbReference type="InterPro" id="IPR015421">
    <property type="entry name" value="PyrdxlP-dep_Trfase_major"/>
</dbReference>
<proteinExistence type="predicted"/>
<comment type="function">
    <text evidence="2">Decarboxylates L-threonine-O-3-phosphate to yield (R)-1-amino-2-propanol O-2-phosphate, the precursor for the linkage between the nucleotide loop and the corrin ring in cobalamin.</text>
</comment>
<dbReference type="NCBIfam" id="TIGR01140">
    <property type="entry name" value="L_thr_O3P_dcar"/>
    <property type="match status" value="1"/>
</dbReference>
<comment type="pathway">
    <text evidence="3">Cofactor biosynthesis; adenosylcobalamin biosynthesis.</text>
</comment>
<protein>
    <recommendedName>
        <fullName evidence="4">threonine-phosphate decarboxylase</fullName>
        <ecNumber evidence="4">4.1.1.81</ecNumber>
    </recommendedName>
    <alternativeName>
        <fullName evidence="8">L-threonine-O-3-phosphate decarboxylase</fullName>
    </alternativeName>
</protein>
<evidence type="ECO:0000256" key="7">
    <source>
        <dbReference type="ARBA" id="ARBA00023239"/>
    </source>
</evidence>
<evidence type="ECO:0000256" key="9">
    <source>
        <dbReference type="ARBA" id="ARBA00048531"/>
    </source>
</evidence>
<evidence type="ECO:0000256" key="5">
    <source>
        <dbReference type="ARBA" id="ARBA00022573"/>
    </source>
</evidence>
<sequence length="345" mass="37989">MNLEHGGRLELAVCEYAIPREAWIDLSTGISPSSWPVPTVPGRVWQRLPEEDGALESAAAAYYACEVTALLPVPGSQYALQYAPGLLPAGRVAMPQRGYTEHRRAWAAAGHRVVEYTDWTALQALVREEAVDHVLLINPNNPSAEQVSRAHLELLHRRLQAAGGFLVVDEAFADVRPEVSLAPLCPAPGLIVYRSLGKFFGLAGIRLGFLLAEAPLCQKLQAQMPPWSLSHPARWIGEAALADRRWQLDQRSHLVRTSQAWVALLRGAIPDLEFKATALFATGAGDWEYCDRLYRALARRAVLARVFEDIAGQGMLRLGLPPRARWQETACSIHEAVRECGCAIV</sequence>
<evidence type="ECO:0000313" key="12">
    <source>
        <dbReference type="Proteomes" id="UP001143304"/>
    </source>
</evidence>
<feature type="domain" description="Aminotransferase class I/classII large" evidence="10">
    <location>
        <begin position="54"/>
        <end position="306"/>
    </location>
</feature>
<keyword evidence="12" id="KW-1185">Reference proteome</keyword>
<dbReference type="CDD" id="cd00609">
    <property type="entry name" value="AAT_like"/>
    <property type="match status" value="1"/>
</dbReference>
<evidence type="ECO:0000256" key="3">
    <source>
        <dbReference type="ARBA" id="ARBA00004953"/>
    </source>
</evidence>
<reference evidence="11" key="1">
    <citation type="submission" date="2019-02" db="EMBL/GenBank/DDBJ databases">
        <authorList>
            <person name="Li S.-H."/>
        </authorList>
    </citation>
    <scope>NUCLEOTIDE SEQUENCE</scope>
    <source>
        <strain evidence="11">IMCC11814</strain>
    </source>
</reference>
<dbReference type="GO" id="GO:0048472">
    <property type="term" value="F:threonine-phosphate decarboxylase activity"/>
    <property type="evidence" value="ECO:0007669"/>
    <property type="project" value="UniProtKB-EC"/>
</dbReference>
<dbReference type="Gene3D" id="3.40.640.10">
    <property type="entry name" value="Type I PLP-dependent aspartate aminotransferase-like (Major domain)"/>
    <property type="match status" value="1"/>
</dbReference>
<evidence type="ECO:0000259" key="10">
    <source>
        <dbReference type="Pfam" id="PF00155"/>
    </source>
</evidence>
<dbReference type="Proteomes" id="UP001143304">
    <property type="component" value="Unassembled WGS sequence"/>
</dbReference>
<evidence type="ECO:0000313" key="11">
    <source>
        <dbReference type="EMBL" id="MCX2976051.1"/>
    </source>
</evidence>
<evidence type="ECO:0000256" key="1">
    <source>
        <dbReference type="ARBA" id="ARBA00001933"/>
    </source>
</evidence>
<dbReference type="InterPro" id="IPR005860">
    <property type="entry name" value="CobD"/>
</dbReference>
<dbReference type="Gene3D" id="3.90.1150.10">
    <property type="entry name" value="Aspartate Aminotransferase, domain 1"/>
    <property type="match status" value="1"/>
</dbReference>
<keyword evidence="5" id="KW-0169">Cobalamin biosynthesis</keyword>
<dbReference type="InterPro" id="IPR004838">
    <property type="entry name" value="NHTrfase_class1_PyrdxlP-BS"/>
</dbReference>
<dbReference type="PANTHER" id="PTHR42885">
    <property type="entry name" value="HISTIDINOL-PHOSPHATE AMINOTRANSFERASE-RELATED"/>
    <property type="match status" value="1"/>
</dbReference>